<evidence type="ECO:0000256" key="2">
    <source>
        <dbReference type="SAM" id="Phobius"/>
    </source>
</evidence>
<feature type="transmembrane region" description="Helical" evidence="2">
    <location>
        <begin position="42"/>
        <end position="65"/>
    </location>
</feature>
<keyword evidence="2" id="KW-0812">Transmembrane</keyword>
<keyword evidence="2" id="KW-0472">Membrane</keyword>
<feature type="transmembrane region" description="Helical" evidence="2">
    <location>
        <begin position="223"/>
        <end position="242"/>
    </location>
</feature>
<dbReference type="RefSeq" id="WP_220151252.1">
    <property type="nucleotide sequence ID" value="NZ_QNSB01000004.1"/>
</dbReference>
<evidence type="ECO:0000256" key="1">
    <source>
        <dbReference type="SAM" id="MobiDB-lite"/>
    </source>
</evidence>
<organism evidence="3 4">
    <name type="scientific">Brevibacterium celere</name>
    <dbReference type="NCBI Taxonomy" id="225845"/>
    <lineage>
        <taxon>Bacteria</taxon>
        <taxon>Bacillati</taxon>
        <taxon>Actinomycetota</taxon>
        <taxon>Actinomycetes</taxon>
        <taxon>Micrococcales</taxon>
        <taxon>Brevibacteriaceae</taxon>
        <taxon>Brevibacterium</taxon>
    </lineage>
</organism>
<keyword evidence="2" id="KW-1133">Transmembrane helix</keyword>
<keyword evidence="4" id="KW-1185">Reference proteome</keyword>
<evidence type="ECO:0008006" key="5">
    <source>
        <dbReference type="Google" id="ProtNLM"/>
    </source>
</evidence>
<proteinExistence type="predicted"/>
<accession>A0A366IJJ2</accession>
<comment type="caution">
    <text evidence="3">The sequence shown here is derived from an EMBL/GenBank/DDBJ whole genome shotgun (WGS) entry which is preliminary data.</text>
</comment>
<reference evidence="3 4" key="1">
    <citation type="submission" date="2018-06" db="EMBL/GenBank/DDBJ databases">
        <title>Freshwater and sediment microbial communities from various areas in North America, analyzing microbe dynamics in response to fracking.</title>
        <authorList>
            <person name="Lamendella R."/>
        </authorList>
    </citation>
    <scope>NUCLEOTIDE SEQUENCE [LARGE SCALE GENOMIC DNA]</scope>
    <source>
        <strain evidence="3 4">3b_TX</strain>
    </source>
</reference>
<evidence type="ECO:0000313" key="3">
    <source>
        <dbReference type="EMBL" id="RBP72300.1"/>
    </source>
</evidence>
<feature type="transmembrane region" description="Helical" evidence="2">
    <location>
        <begin position="85"/>
        <end position="105"/>
    </location>
</feature>
<protein>
    <recommendedName>
        <fullName evidence="5">DUF4386 family protein</fullName>
    </recommendedName>
</protein>
<feature type="transmembrane region" description="Helical" evidence="2">
    <location>
        <begin position="199"/>
        <end position="217"/>
    </location>
</feature>
<gene>
    <name evidence="3" type="ORF">DFO65_104258</name>
</gene>
<feature type="transmembrane region" description="Helical" evidence="2">
    <location>
        <begin position="172"/>
        <end position="192"/>
    </location>
</feature>
<feature type="compositionally biased region" description="Polar residues" evidence="1">
    <location>
        <begin position="1"/>
        <end position="12"/>
    </location>
</feature>
<dbReference type="AlphaFoldDB" id="A0A366IJJ2"/>
<dbReference type="Proteomes" id="UP000253509">
    <property type="component" value="Unassembled WGS sequence"/>
</dbReference>
<name>A0A366IJJ2_9MICO</name>
<sequence length="245" mass="25349">MSTVPDANTTPGNDRRPAPVAPTDAVAGSRPRPPEFRPPRTWAWIGVAAGALGIATIQASLATSIDWANSAGDAEAILADAAGKQSAFIVFHVLSMLTFLALPVFGAGLKRRLDQQGPASGLHGQIALGGIILTAAALLLGSGLNTQFALGFSDTSMYVPESVAFYTDWVGTIPWLWVGTGLSAIAVAAASLRHGAVHKWIGVVSLVLGVLIVLTGVSPFQYLAGFIGPVWVLIASLGFALGDRR</sequence>
<dbReference type="EMBL" id="QNSB01000004">
    <property type="protein sequence ID" value="RBP72300.1"/>
    <property type="molecule type" value="Genomic_DNA"/>
</dbReference>
<feature type="region of interest" description="Disordered" evidence="1">
    <location>
        <begin position="1"/>
        <end position="37"/>
    </location>
</feature>
<feature type="transmembrane region" description="Helical" evidence="2">
    <location>
        <begin position="126"/>
        <end position="152"/>
    </location>
</feature>
<evidence type="ECO:0000313" key="4">
    <source>
        <dbReference type="Proteomes" id="UP000253509"/>
    </source>
</evidence>